<evidence type="ECO:0000313" key="3">
    <source>
        <dbReference type="Proteomes" id="UP000472263"/>
    </source>
</evidence>
<keyword evidence="3" id="KW-1185">Reference proteome</keyword>
<organism evidence="2 3">
    <name type="scientific">Myripristis murdjan</name>
    <name type="common">pinecone soldierfish</name>
    <dbReference type="NCBI Taxonomy" id="586833"/>
    <lineage>
        <taxon>Eukaryota</taxon>
        <taxon>Metazoa</taxon>
        <taxon>Chordata</taxon>
        <taxon>Craniata</taxon>
        <taxon>Vertebrata</taxon>
        <taxon>Euteleostomi</taxon>
        <taxon>Actinopterygii</taxon>
        <taxon>Neopterygii</taxon>
        <taxon>Teleostei</taxon>
        <taxon>Neoteleostei</taxon>
        <taxon>Acanthomorphata</taxon>
        <taxon>Holocentriformes</taxon>
        <taxon>Holocentridae</taxon>
        <taxon>Myripristis</taxon>
    </lineage>
</organism>
<evidence type="ECO:0000313" key="2">
    <source>
        <dbReference type="Ensembl" id="ENSMMDP00005051677.1"/>
    </source>
</evidence>
<feature type="domain" description="Myb/SANT-like DNA-binding" evidence="1">
    <location>
        <begin position="6"/>
        <end position="66"/>
    </location>
</feature>
<protein>
    <recommendedName>
        <fullName evidence="1">Myb/SANT-like DNA-binding domain-containing protein</fullName>
    </recommendedName>
</protein>
<dbReference type="AlphaFoldDB" id="A0A668AE41"/>
<dbReference type="Ensembl" id="ENSMMDT00005052689.1">
    <property type="protein sequence ID" value="ENSMMDP00005051677.1"/>
    <property type="gene ID" value="ENSMMDG00005023352.1"/>
</dbReference>
<accession>A0A668AE41</accession>
<reference evidence="2" key="2">
    <citation type="submission" date="2025-08" db="UniProtKB">
        <authorList>
            <consortium name="Ensembl"/>
        </authorList>
    </citation>
    <scope>IDENTIFICATION</scope>
</reference>
<sequence length="121" mass="14057">MEERKRKKKFTAEELEILTKEVSKNENIFKGPHVSASKKNRVWENIAVKVNAVGHDKRSVEELKKRSTLLIPEGKLVQLLKFLREELNGKKQKCALEMCKKVCTLCLDVYSFIHFPNRLSS</sequence>
<dbReference type="Pfam" id="PF13873">
    <property type="entry name" value="Myb_DNA-bind_5"/>
    <property type="match status" value="1"/>
</dbReference>
<dbReference type="Proteomes" id="UP000472263">
    <property type="component" value="Chromosome 17"/>
</dbReference>
<dbReference type="PANTHER" id="PTHR23098:SF16">
    <property type="entry name" value="REGULATORY PROTEIN ZESTE"/>
    <property type="match status" value="1"/>
</dbReference>
<proteinExistence type="predicted"/>
<reference evidence="2" key="3">
    <citation type="submission" date="2025-09" db="UniProtKB">
        <authorList>
            <consortium name="Ensembl"/>
        </authorList>
    </citation>
    <scope>IDENTIFICATION</scope>
</reference>
<evidence type="ECO:0000259" key="1">
    <source>
        <dbReference type="Pfam" id="PF13873"/>
    </source>
</evidence>
<reference evidence="2" key="1">
    <citation type="submission" date="2019-06" db="EMBL/GenBank/DDBJ databases">
        <authorList>
            <consortium name="Wellcome Sanger Institute Data Sharing"/>
        </authorList>
    </citation>
    <scope>NUCLEOTIDE SEQUENCE [LARGE SCALE GENOMIC DNA]</scope>
</reference>
<dbReference type="InParanoid" id="A0A668AE41"/>
<name>A0A668AE41_9TELE</name>
<dbReference type="GO" id="GO:0005634">
    <property type="term" value="C:nucleus"/>
    <property type="evidence" value="ECO:0007669"/>
    <property type="project" value="TreeGrafter"/>
</dbReference>
<dbReference type="InterPro" id="IPR028002">
    <property type="entry name" value="Myb_DNA-bind_5"/>
</dbReference>
<dbReference type="PANTHER" id="PTHR23098">
    <property type="entry name" value="AGAP001331-PA-RELATED"/>
    <property type="match status" value="1"/>
</dbReference>